<evidence type="ECO:0008006" key="4">
    <source>
        <dbReference type="Google" id="ProtNLM"/>
    </source>
</evidence>
<accession>N1ZJX6</accession>
<dbReference type="InterPro" id="IPR032675">
    <property type="entry name" value="LRR_dom_sf"/>
</dbReference>
<dbReference type="AlphaFoldDB" id="N1ZJX6"/>
<evidence type="ECO:0000313" key="1">
    <source>
        <dbReference type="EMBL" id="EMZ16070.1"/>
    </source>
</evidence>
<dbReference type="InterPro" id="IPR053139">
    <property type="entry name" value="Surface_bspA-like"/>
</dbReference>
<evidence type="ECO:0000313" key="3">
    <source>
        <dbReference type="Proteomes" id="UP000012589"/>
    </source>
</evidence>
<gene>
    <name evidence="2" type="ORF">C823_06286</name>
    <name evidence="1" type="ORF">C823_06289</name>
</gene>
<dbReference type="SUPFAM" id="SSF52058">
    <property type="entry name" value="L domain-like"/>
    <property type="match status" value="1"/>
</dbReference>
<keyword evidence="3" id="KW-1185">Reference proteome</keyword>
<reference evidence="2 3" key="1">
    <citation type="journal article" date="2014" name="Genome Announc.">
        <title>Draft genome sequences of the altered schaedler flora, a defined bacterial community from gnotobiotic mice.</title>
        <authorList>
            <person name="Wannemuehler M.J."/>
            <person name="Overstreet A.M."/>
            <person name="Ward D.V."/>
            <person name="Phillips G.J."/>
        </authorList>
    </citation>
    <scope>NUCLEOTIDE SEQUENCE [LARGE SCALE GENOMIC DNA]</scope>
    <source>
        <strain evidence="2 3">ASF492</strain>
    </source>
</reference>
<feature type="non-terminal residue" evidence="2">
    <location>
        <position position="1"/>
    </location>
</feature>
<dbReference type="Pfam" id="PF13306">
    <property type="entry name" value="LRR_5"/>
    <property type="match status" value="2"/>
</dbReference>
<dbReference type="PATRIC" id="fig|1235802.3.peg.6654"/>
<dbReference type="eggNOG" id="COG4886">
    <property type="taxonomic scope" value="Bacteria"/>
</dbReference>
<dbReference type="OrthoDB" id="1816075at2"/>
<dbReference type="HOGENOM" id="CLU_810156_0_0_9"/>
<proteinExistence type="predicted"/>
<organism evidence="2 3">
    <name type="scientific">Eubacterium plexicaudatum ASF492</name>
    <dbReference type="NCBI Taxonomy" id="1235802"/>
    <lineage>
        <taxon>Bacteria</taxon>
        <taxon>Bacillati</taxon>
        <taxon>Bacillota</taxon>
        <taxon>Clostridia</taxon>
        <taxon>Eubacteriales</taxon>
        <taxon>Eubacteriaceae</taxon>
        <taxon>Eubacterium</taxon>
    </lineage>
</organism>
<dbReference type="EMBL" id="AQFT01000244">
    <property type="protein sequence ID" value="EMZ16161.1"/>
    <property type="molecule type" value="Genomic_DNA"/>
</dbReference>
<dbReference type="PANTHER" id="PTHR45661">
    <property type="entry name" value="SURFACE ANTIGEN"/>
    <property type="match status" value="1"/>
</dbReference>
<dbReference type="Proteomes" id="UP000012589">
    <property type="component" value="Unassembled WGS sequence"/>
</dbReference>
<name>N1ZJX6_9FIRM</name>
<protein>
    <recommendedName>
        <fullName evidence="4">Leucine-rich repeat domain-containing protein</fullName>
    </recommendedName>
</protein>
<sequence>GAILTVNGQTVDLVNNTYTFSEVMDNCILSITDKAGNENSIEVIIIHTCHFIDGICDSCGASEYEDIELTKDNLYMTGLVSNPEDFESLTGNVVIPEKFEYNGQKYKTTSIDFSTNYVHYGYTNVTNLVLPDSLLSIKGLRLFYNIESFNIPKNVTVIIDNASKYNDNTKLLIEMSNLKTITYSAKLFIPKTDKDLIFRGIFSNCKIIFEENIEHIPCLFDGFNKSGSSSTNVSEIEILNPEATISDFVFCSMKSLTNVILPRNLKEIPKWAFSNCTSLTNIVLPESLTVISENAFSFCKNLQELTVPDSVTSIGYSAFYQVPHVTYHGSANGSPWDALAIN</sequence>
<evidence type="ECO:0000313" key="2">
    <source>
        <dbReference type="EMBL" id="EMZ16161.1"/>
    </source>
</evidence>
<dbReference type="Gene3D" id="3.80.10.10">
    <property type="entry name" value="Ribonuclease Inhibitor"/>
    <property type="match status" value="2"/>
</dbReference>
<dbReference type="InterPro" id="IPR026906">
    <property type="entry name" value="LRR_5"/>
</dbReference>
<dbReference type="PANTHER" id="PTHR45661:SF3">
    <property type="entry name" value="IG-LIKE DOMAIN-CONTAINING PROTEIN"/>
    <property type="match status" value="1"/>
</dbReference>
<comment type="caution">
    <text evidence="2">The sequence shown here is derived from an EMBL/GenBank/DDBJ whole genome shotgun (WGS) entry which is preliminary data.</text>
</comment>
<dbReference type="STRING" id="1235802.C823_06286"/>
<dbReference type="EMBL" id="AQFT01000246">
    <property type="protein sequence ID" value="EMZ16070.1"/>
    <property type="molecule type" value="Genomic_DNA"/>
</dbReference>